<dbReference type="RefSeq" id="WP_043986975.1">
    <property type="nucleotide sequence ID" value="NZ_JXST01000030.1"/>
</dbReference>
<evidence type="ECO:0008006" key="3">
    <source>
        <dbReference type="Google" id="ProtNLM"/>
    </source>
</evidence>
<keyword evidence="2" id="KW-1185">Reference proteome</keyword>
<dbReference type="Gene3D" id="1.10.357.10">
    <property type="entry name" value="Tetracycline Repressor, domain 2"/>
    <property type="match status" value="1"/>
</dbReference>
<proteinExistence type="predicted"/>
<dbReference type="Proteomes" id="UP000032221">
    <property type="component" value="Unassembled WGS sequence"/>
</dbReference>
<dbReference type="EMBL" id="JXST01000030">
    <property type="protein sequence ID" value="KIU15225.1"/>
    <property type="molecule type" value="Genomic_DNA"/>
</dbReference>
<dbReference type="PATRIC" id="fig|280871.6.peg.4130"/>
<dbReference type="AlphaFoldDB" id="A0A0D1L2I3"/>
<name>A0A0D1L2I3_9MYCO</name>
<dbReference type="STRING" id="280871.TL10_19930"/>
<organism evidence="1 2">
    <name type="scientific">Mycolicibacterium llatzerense</name>
    <dbReference type="NCBI Taxonomy" id="280871"/>
    <lineage>
        <taxon>Bacteria</taxon>
        <taxon>Bacillati</taxon>
        <taxon>Actinomycetota</taxon>
        <taxon>Actinomycetes</taxon>
        <taxon>Mycobacteriales</taxon>
        <taxon>Mycobacteriaceae</taxon>
        <taxon>Mycolicibacterium</taxon>
    </lineage>
</organism>
<evidence type="ECO:0000313" key="2">
    <source>
        <dbReference type="Proteomes" id="UP000032221"/>
    </source>
</evidence>
<comment type="caution">
    <text evidence="1">The sequence shown here is derived from an EMBL/GenBank/DDBJ whole genome shotgun (WGS) entry which is preliminary data.</text>
</comment>
<accession>A0A0D1L2I3</accession>
<reference evidence="1 2" key="1">
    <citation type="submission" date="2015-01" db="EMBL/GenBank/DDBJ databases">
        <title>Genome sequence of Mycobacterium llatzerense and Mycobacterium immunogenum recovered from brain abscess.</title>
        <authorList>
            <person name="Greninger A.L."/>
            <person name="Langelier C."/>
            <person name="Cunningham G."/>
            <person name="Chiu C.Y."/>
            <person name="Miller S."/>
        </authorList>
    </citation>
    <scope>NUCLEOTIDE SEQUENCE [LARGE SCALE GENOMIC DNA]</scope>
    <source>
        <strain evidence="1 2">CLUC14</strain>
    </source>
</reference>
<evidence type="ECO:0000313" key="1">
    <source>
        <dbReference type="EMBL" id="KIU15225.1"/>
    </source>
</evidence>
<protein>
    <recommendedName>
        <fullName evidence="3">TetR family transcriptional regulator</fullName>
    </recommendedName>
</protein>
<dbReference type="OrthoDB" id="4718919at2"/>
<dbReference type="SUPFAM" id="SSF46689">
    <property type="entry name" value="Homeodomain-like"/>
    <property type="match status" value="1"/>
</dbReference>
<sequence>MSSIAFLPGASRPDPDRQRVLMRRRVLGAATALAHWSSRTAGGPTAPELATQARITQSTLHAHFPSIDAVFADLYLDRMTNLPLDADPSIPLACRVSAQLRMISEIFDDEPELAIVCTRALLGEDDCVAEIRTRIGEELHRRVTAALGGGAWPEVVATLETVFWGALLQMKTGLVGRRTMATHLETMVSVILADH</sequence>
<dbReference type="InterPro" id="IPR009057">
    <property type="entry name" value="Homeodomain-like_sf"/>
</dbReference>
<gene>
    <name evidence="1" type="ORF">TL10_19930</name>
</gene>